<protein>
    <submittedName>
        <fullName evidence="6">Integrase family protein</fullName>
    </submittedName>
</protein>
<dbReference type="KEGG" id="sch:Sphch_2598"/>
<evidence type="ECO:0000256" key="3">
    <source>
        <dbReference type="ARBA" id="ARBA00023125"/>
    </source>
</evidence>
<dbReference type="RefSeq" id="WP_013848479.1">
    <property type="nucleotide sequence ID" value="NC_015593.1"/>
</dbReference>
<feature type="domain" description="Tyr recombinase" evidence="5">
    <location>
        <begin position="203"/>
        <end position="396"/>
    </location>
</feature>
<evidence type="ECO:0000313" key="7">
    <source>
        <dbReference type="Proteomes" id="UP000007150"/>
    </source>
</evidence>
<gene>
    <name evidence="6" type="ORF">Sphch_2598</name>
</gene>
<comment type="similarity">
    <text evidence="1">Belongs to the 'phage' integrase family.</text>
</comment>
<name>F6EZQ9_SPHCR</name>
<dbReference type="InterPro" id="IPR038488">
    <property type="entry name" value="Integrase_DNA-bd_sf"/>
</dbReference>
<keyword evidence="3" id="KW-0238">DNA-binding</keyword>
<dbReference type="PROSITE" id="PS51898">
    <property type="entry name" value="TYR_RECOMBINASE"/>
    <property type="match status" value="1"/>
</dbReference>
<dbReference type="EMBL" id="CP002798">
    <property type="protein sequence ID" value="AEG50243.1"/>
    <property type="molecule type" value="Genomic_DNA"/>
</dbReference>
<dbReference type="InterPro" id="IPR002104">
    <property type="entry name" value="Integrase_catalytic"/>
</dbReference>
<evidence type="ECO:0000256" key="4">
    <source>
        <dbReference type="ARBA" id="ARBA00023172"/>
    </source>
</evidence>
<dbReference type="InterPro" id="IPR050808">
    <property type="entry name" value="Phage_Integrase"/>
</dbReference>
<evidence type="ECO:0000259" key="5">
    <source>
        <dbReference type="PROSITE" id="PS51898"/>
    </source>
</evidence>
<dbReference type="PANTHER" id="PTHR30629">
    <property type="entry name" value="PROPHAGE INTEGRASE"/>
    <property type="match status" value="1"/>
</dbReference>
<evidence type="ECO:0000256" key="2">
    <source>
        <dbReference type="ARBA" id="ARBA00022908"/>
    </source>
</evidence>
<dbReference type="GO" id="GO:0015074">
    <property type="term" value="P:DNA integration"/>
    <property type="evidence" value="ECO:0007669"/>
    <property type="project" value="UniProtKB-KW"/>
</dbReference>
<reference evidence="6 7" key="1">
    <citation type="submission" date="2011-05" db="EMBL/GenBank/DDBJ databases">
        <title>Complete sequence of chromosome 1 of Sphingobium chlorophenolicum L-1.</title>
        <authorList>
            <consortium name="US DOE Joint Genome Institute"/>
            <person name="Lucas S."/>
            <person name="Han J."/>
            <person name="Lapidus A."/>
            <person name="Cheng J.-F."/>
            <person name="Goodwin L."/>
            <person name="Pitluck S."/>
            <person name="Peters L."/>
            <person name="Daligault H."/>
            <person name="Han C."/>
            <person name="Tapia R."/>
            <person name="Land M."/>
            <person name="Hauser L."/>
            <person name="Kyrpides N."/>
            <person name="Ivanova N."/>
            <person name="Pagani I."/>
            <person name="Turner P."/>
            <person name="Copley S."/>
            <person name="Woyke T."/>
        </authorList>
    </citation>
    <scope>NUCLEOTIDE SEQUENCE [LARGE SCALE GENOMIC DNA]</scope>
    <source>
        <strain evidence="6 7">L-1</strain>
    </source>
</reference>
<dbReference type="InterPro" id="IPR025166">
    <property type="entry name" value="Integrase_DNA_bind_dom"/>
</dbReference>
<dbReference type="PANTHER" id="PTHR30629:SF2">
    <property type="entry name" value="PROPHAGE INTEGRASE INTS-RELATED"/>
    <property type="match status" value="1"/>
</dbReference>
<evidence type="ECO:0000256" key="1">
    <source>
        <dbReference type="ARBA" id="ARBA00008857"/>
    </source>
</evidence>
<dbReference type="GO" id="GO:0003677">
    <property type="term" value="F:DNA binding"/>
    <property type="evidence" value="ECO:0007669"/>
    <property type="project" value="UniProtKB-KW"/>
</dbReference>
<dbReference type="Gene3D" id="1.10.443.10">
    <property type="entry name" value="Intergrase catalytic core"/>
    <property type="match status" value="1"/>
</dbReference>
<dbReference type="Gene3D" id="1.10.150.130">
    <property type="match status" value="1"/>
</dbReference>
<dbReference type="STRING" id="690566.Sphch_2598"/>
<accession>F6EZQ9</accession>
<dbReference type="InterPro" id="IPR013762">
    <property type="entry name" value="Integrase-like_cat_sf"/>
</dbReference>
<proteinExistence type="inferred from homology"/>
<keyword evidence="4" id="KW-0233">DNA recombination</keyword>
<keyword evidence="7" id="KW-1185">Reference proteome</keyword>
<sequence>MTTGPITKKAVDAQPPPSKDSFLWDSEVKGFGMKLTPAGGRTYIYQYRLGGRGAKVRRYTIGAHGTWAPDSARKEARRLAHMVDQGVDPAADKAEKRRMTVELAFPAYAERFIEEYLRIEWPGAFDLASGLLRREAIPAFRNKTVPNVSRSDIAALMDRMASRPAARRNTFAVVRRLFRWAVNRGDIDVSPMTDMEAPTGTASRDRVLDDWELAYVWAAAEKQGYPFGPFTQLLIITGQRREEVSQLQWSELNRSRALWTLPSHRAKNGQTHDVPLSVGAIRILDGIAQRNVSRAGRAWPNRGFVFTATGEKGVTGYSVAKRTLDKIVNQLLAEDESVAGWRYHDLRRTLATGLQRLDVRFEVTEAVLNHVSGSKGSIAGVYQRHNWAAEKRIALRKWNIHVWRTLRKFNTTR</sequence>
<dbReference type="InterPro" id="IPR010998">
    <property type="entry name" value="Integrase_recombinase_N"/>
</dbReference>
<dbReference type="Pfam" id="PF13356">
    <property type="entry name" value="Arm-DNA-bind_3"/>
    <property type="match status" value="1"/>
</dbReference>
<dbReference type="AlphaFoldDB" id="F6EZQ9"/>
<dbReference type="InterPro" id="IPR011010">
    <property type="entry name" value="DNA_brk_join_enz"/>
</dbReference>
<dbReference type="GO" id="GO:0006310">
    <property type="term" value="P:DNA recombination"/>
    <property type="evidence" value="ECO:0007669"/>
    <property type="project" value="UniProtKB-KW"/>
</dbReference>
<dbReference type="SUPFAM" id="SSF56349">
    <property type="entry name" value="DNA breaking-rejoining enzymes"/>
    <property type="match status" value="1"/>
</dbReference>
<keyword evidence="2" id="KW-0229">DNA integration</keyword>
<evidence type="ECO:0000313" key="6">
    <source>
        <dbReference type="EMBL" id="AEG50243.1"/>
    </source>
</evidence>
<organism evidence="6 7">
    <name type="scientific">Sphingobium chlorophenolicum L-1</name>
    <dbReference type="NCBI Taxonomy" id="690566"/>
    <lineage>
        <taxon>Bacteria</taxon>
        <taxon>Pseudomonadati</taxon>
        <taxon>Pseudomonadota</taxon>
        <taxon>Alphaproteobacteria</taxon>
        <taxon>Sphingomonadales</taxon>
        <taxon>Sphingomonadaceae</taxon>
        <taxon>Sphingobium</taxon>
    </lineage>
</organism>
<dbReference type="Gene3D" id="3.30.160.390">
    <property type="entry name" value="Integrase, DNA-binding domain"/>
    <property type="match status" value="1"/>
</dbReference>
<dbReference type="Pfam" id="PF00589">
    <property type="entry name" value="Phage_integrase"/>
    <property type="match status" value="1"/>
</dbReference>
<dbReference type="HOGENOM" id="CLU_027562_0_4_5"/>
<dbReference type="Proteomes" id="UP000007150">
    <property type="component" value="Chromosome 1"/>
</dbReference>